<dbReference type="EMBL" id="JAPDOB010000002">
    <property type="protein sequence ID" value="MCW3798831.1"/>
    <property type="molecule type" value="Genomic_DNA"/>
</dbReference>
<protein>
    <submittedName>
        <fullName evidence="2">PilZ domain-containing protein</fullName>
    </submittedName>
</protein>
<keyword evidence="3" id="KW-1185">Reference proteome</keyword>
<evidence type="ECO:0000313" key="2">
    <source>
        <dbReference type="EMBL" id="MCW3798831.1"/>
    </source>
</evidence>
<accession>A0ABT3JIB6</accession>
<reference evidence="2 3" key="1">
    <citation type="submission" date="2022-10" db="EMBL/GenBank/DDBJ databases">
        <title>Sphingomonas sp.</title>
        <authorList>
            <person name="Jin C."/>
        </authorList>
    </citation>
    <scope>NUCLEOTIDE SEQUENCE [LARGE SCALE GENOMIC DNA]</scope>
    <source>
        <strain evidence="2 3">BN140010</strain>
    </source>
</reference>
<gene>
    <name evidence="2" type="ORF">OMW55_13530</name>
</gene>
<sequence>MDESFTVQNRRQRRSQVFMAAALELSGGSHAVKLRNLSADGALVEGSHLPVEGSEVVFRRQELNVPAKVVWVRGERAGLAFKEQLPPEAVLRHIPTPRPRVLPEYRRPGLHARLTDAERQAAEEWAWRPSFDRPGE</sequence>
<proteinExistence type="predicted"/>
<dbReference type="RefSeq" id="WP_264883884.1">
    <property type="nucleotide sequence ID" value="NZ_JAPDOB010000002.1"/>
</dbReference>
<evidence type="ECO:0000313" key="3">
    <source>
        <dbReference type="Proteomes" id="UP001526246"/>
    </source>
</evidence>
<dbReference type="Proteomes" id="UP001526246">
    <property type="component" value="Unassembled WGS sequence"/>
</dbReference>
<dbReference type="InterPro" id="IPR009875">
    <property type="entry name" value="PilZ_domain"/>
</dbReference>
<dbReference type="SUPFAM" id="SSF141371">
    <property type="entry name" value="PilZ domain-like"/>
    <property type="match status" value="1"/>
</dbReference>
<feature type="domain" description="PilZ" evidence="1">
    <location>
        <begin position="8"/>
        <end position="89"/>
    </location>
</feature>
<dbReference type="Gene3D" id="2.40.10.220">
    <property type="entry name" value="predicted glycosyltransferase like domains"/>
    <property type="match status" value="1"/>
</dbReference>
<dbReference type="Pfam" id="PF07238">
    <property type="entry name" value="PilZ"/>
    <property type="match status" value="1"/>
</dbReference>
<evidence type="ECO:0000259" key="1">
    <source>
        <dbReference type="Pfam" id="PF07238"/>
    </source>
</evidence>
<comment type="caution">
    <text evidence="2">The sequence shown here is derived from an EMBL/GenBank/DDBJ whole genome shotgun (WGS) entry which is preliminary data.</text>
</comment>
<organism evidence="2 3">
    <name type="scientific">Sphingomonas arvum</name>
    <dbReference type="NCBI Taxonomy" id="2992113"/>
    <lineage>
        <taxon>Bacteria</taxon>
        <taxon>Pseudomonadati</taxon>
        <taxon>Pseudomonadota</taxon>
        <taxon>Alphaproteobacteria</taxon>
        <taxon>Sphingomonadales</taxon>
        <taxon>Sphingomonadaceae</taxon>
        <taxon>Sphingomonas</taxon>
    </lineage>
</organism>
<name>A0ABT3JIB6_9SPHN</name>